<organism evidence="5">
    <name type="scientific">hydrothermal vent metagenome</name>
    <dbReference type="NCBI Taxonomy" id="652676"/>
    <lineage>
        <taxon>unclassified sequences</taxon>
        <taxon>metagenomes</taxon>
        <taxon>ecological metagenomes</taxon>
    </lineage>
</organism>
<dbReference type="PANTHER" id="PTHR10457:SF7">
    <property type="entry name" value="GALACTOKINASE-RELATED"/>
    <property type="match status" value="1"/>
</dbReference>
<dbReference type="SUPFAM" id="SSF55060">
    <property type="entry name" value="GHMP Kinase, C-terminal domain"/>
    <property type="match status" value="1"/>
</dbReference>
<sequence length="324" mass="36013">MGISLRSIIKGNKRQDQQVIIHKPDLGETESFSLNDLNYTKSRDYFKSGIKICQKEGLVFTSGFECEIISNIPIQAGTGSSSSIMVGWVKFLCNIADKPADWDQQKIGELAYNAEVREFNEPGGMMDQYSVAMGYLIYLESIPKIYMRKLNLNLGTFVLGDSCEQKDTMGILQRCRNLRLDIIRKIKKLNPTFDLHNYNNNVDLSALDDQERILFDGTIRNQDILKNALPELEKSKPNHRLIGQLLSDHHQVLRDVLNVSTPKIESMLNAALNAGALGGKINGSGGGGCMYSYSPESPEKVAEAIESVGGKAYIIQSDKGTKLN</sequence>
<dbReference type="GO" id="GO:0004335">
    <property type="term" value="F:galactokinase activity"/>
    <property type="evidence" value="ECO:0007669"/>
    <property type="project" value="TreeGrafter"/>
</dbReference>
<dbReference type="InterPro" id="IPR036554">
    <property type="entry name" value="GHMP_kinase_C_sf"/>
</dbReference>
<dbReference type="PANTHER" id="PTHR10457">
    <property type="entry name" value="MEVALONATE KINASE/GALACTOKINASE"/>
    <property type="match status" value="1"/>
</dbReference>
<name>A0A160VJK0_9ZZZZ</name>
<dbReference type="EMBL" id="FAXC01000431">
    <property type="protein sequence ID" value="CUV10529.1"/>
    <property type="molecule type" value="Genomic_DNA"/>
</dbReference>
<dbReference type="AlphaFoldDB" id="A0A160VJK0"/>
<feature type="domain" description="GHMP kinase C-terminal" evidence="4">
    <location>
        <begin position="232"/>
        <end position="308"/>
    </location>
</feature>
<dbReference type="InterPro" id="IPR006204">
    <property type="entry name" value="GHMP_kinase_N_dom"/>
</dbReference>
<evidence type="ECO:0000256" key="2">
    <source>
        <dbReference type="ARBA" id="ARBA00022840"/>
    </source>
</evidence>
<keyword evidence="5" id="KW-0418">Kinase</keyword>
<feature type="domain" description="GHMP kinase N-terminal" evidence="3">
    <location>
        <begin position="46"/>
        <end position="134"/>
    </location>
</feature>
<dbReference type="Pfam" id="PF00288">
    <property type="entry name" value="GHMP_kinases_N"/>
    <property type="match status" value="1"/>
</dbReference>
<dbReference type="SUPFAM" id="SSF54211">
    <property type="entry name" value="Ribosomal protein S5 domain 2-like"/>
    <property type="match status" value="1"/>
</dbReference>
<dbReference type="GO" id="GO:0005829">
    <property type="term" value="C:cytosol"/>
    <property type="evidence" value="ECO:0007669"/>
    <property type="project" value="TreeGrafter"/>
</dbReference>
<keyword evidence="1" id="KW-0547">Nucleotide-binding</keyword>
<dbReference type="Gene3D" id="3.30.230.120">
    <property type="match status" value="1"/>
</dbReference>
<gene>
    <name evidence="5" type="ORF">MGWOODY_Mmi2591</name>
</gene>
<dbReference type="EC" id="2.7.1.36" evidence="5"/>
<proteinExistence type="predicted"/>
<evidence type="ECO:0000259" key="3">
    <source>
        <dbReference type="Pfam" id="PF00288"/>
    </source>
</evidence>
<evidence type="ECO:0000256" key="1">
    <source>
        <dbReference type="ARBA" id="ARBA00022741"/>
    </source>
</evidence>
<dbReference type="GO" id="GO:0006012">
    <property type="term" value="P:galactose metabolic process"/>
    <property type="evidence" value="ECO:0007669"/>
    <property type="project" value="TreeGrafter"/>
</dbReference>
<reference evidence="5" key="1">
    <citation type="submission" date="2015-10" db="EMBL/GenBank/DDBJ databases">
        <authorList>
            <person name="Gilbert D.G."/>
        </authorList>
    </citation>
    <scope>NUCLEOTIDE SEQUENCE</scope>
</reference>
<protein>
    <submittedName>
        <fullName evidence="5">Mevalonate kinase</fullName>
        <ecNumber evidence="5">2.7.1.36</ecNumber>
    </submittedName>
</protein>
<evidence type="ECO:0000313" key="5">
    <source>
        <dbReference type="EMBL" id="CUV10529.1"/>
    </source>
</evidence>
<keyword evidence="2" id="KW-0067">ATP-binding</keyword>
<dbReference type="GO" id="GO:0005524">
    <property type="term" value="F:ATP binding"/>
    <property type="evidence" value="ECO:0007669"/>
    <property type="project" value="UniProtKB-KW"/>
</dbReference>
<dbReference type="InterPro" id="IPR013750">
    <property type="entry name" value="GHMP_kinase_C_dom"/>
</dbReference>
<keyword evidence="5" id="KW-0808">Transferase</keyword>
<dbReference type="Pfam" id="PF08544">
    <property type="entry name" value="GHMP_kinases_C"/>
    <property type="match status" value="1"/>
</dbReference>
<dbReference type="GO" id="GO:0004496">
    <property type="term" value="F:mevalonate kinase activity"/>
    <property type="evidence" value="ECO:0007669"/>
    <property type="project" value="UniProtKB-EC"/>
</dbReference>
<accession>A0A160VJK0</accession>
<evidence type="ECO:0000259" key="4">
    <source>
        <dbReference type="Pfam" id="PF08544"/>
    </source>
</evidence>
<dbReference type="InterPro" id="IPR020568">
    <property type="entry name" value="Ribosomal_Su5_D2-typ_SF"/>
</dbReference>
<dbReference type="PRINTS" id="PR00959">
    <property type="entry name" value="MEVGALKINASE"/>
</dbReference>